<feature type="compositionally biased region" description="Basic and acidic residues" evidence="1">
    <location>
        <begin position="40"/>
        <end position="63"/>
    </location>
</feature>
<evidence type="ECO:0000313" key="2">
    <source>
        <dbReference type="EMBL" id="KAH0563777.1"/>
    </source>
</evidence>
<organism evidence="2 3">
    <name type="scientific">Cotesia glomerata</name>
    <name type="common">Lepidopteran parasitic wasp</name>
    <name type="synonym">Apanteles glomeratus</name>
    <dbReference type="NCBI Taxonomy" id="32391"/>
    <lineage>
        <taxon>Eukaryota</taxon>
        <taxon>Metazoa</taxon>
        <taxon>Ecdysozoa</taxon>
        <taxon>Arthropoda</taxon>
        <taxon>Hexapoda</taxon>
        <taxon>Insecta</taxon>
        <taxon>Pterygota</taxon>
        <taxon>Neoptera</taxon>
        <taxon>Endopterygota</taxon>
        <taxon>Hymenoptera</taxon>
        <taxon>Apocrita</taxon>
        <taxon>Ichneumonoidea</taxon>
        <taxon>Braconidae</taxon>
        <taxon>Microgastrinae</taxon>
        <taxon>Cotesia</taxon>
    </lineage>
</organism>
<sequence>MPPMPVIPAIENQTKIPFAAKTLSSVRKMNETNDVQSMQEHFEDKSRTAGFKNDKNNKNHVPSDLEIEEDDDNRFNILNGFRKEYGGGNFQKGGFKKEYGGGNFQRERGGEYNQLGGYNKYNNSGQGGRETGVCAIGTVVNQCYEKFNSSTNFEKDFDEDNDEDNSTNNLSSGNTNFYIYTAK</sequence>
<evidence type="ECO:0000256" key="1">
    <source>
        <dbReference type="SAM" id="MobiDB-lite"/>
    </source>
</evidence>
<dbReference type="AlphaFoldDB" id="A0AAV7IL67"/>
<comment type="caution">
    <text evidence="2">The sequence shown here is derived from an EMBL/GenBank/DDBJ whole genome shotgun (WGS) entry which is preliminary data.</text>
</comment>
<reference evidence="2 3" key="1">
    <citation type="journal article" date="2021" name="J. Hered.">
        <title>A chromosome-level genome assembly of the parasitoid wasp, Cotesia glomerata (Hymenoptera: Braconidae).</title>
        <authorList>
            <person name="Pinto B.J."/>
            <person name="Weis J.J."/>
            <person name="Gamble T."/>
            <person name="Ode P.J."/>
            <person name="Paul R."/>
            <person name="Zaspel J.M."/>
        </authorList>
    </citation>
    <scope>NUCLEOTIDE SEQUENCE [LARGE SCALE GENOMIC DNA]</scope>
    <source>
        <strain evidence="2">CgM1</strain>
    </source>
</reference>
<dbReference type="Proteomes" id="UP000826195">
    <property type="component" value="Unassembled WGS sequence"/>
</dbReference>
<proteinExistence type="predicted"/>
<accession>A0AAV7IL67</accession>
<keyword evidence="3" id="KW-1185">Reference proteome</keyword>
<gene>
    <name evidence="2" type="ORF">KQX54_006282</name>
</gene>
<name>A0AAV7IL67_COTGL</name>
<protein>
    <submittedName>
        <fullName evidence="2">Uncharacterized protein</fullName>
    </submittedName>
</protein>
<dbReference type="EMBL" id="JAHXZJ010000002">
    <property type="protein sequence ID" value="KAH0563777.1"/>
    <property type="molecule type" value="Genomic_DNA"/>
</dbReference>
<evidence type="ECO:0000313" key="3">
    <source>
        <dbReference type="Proteomes" id="UP000826195"/>
    </source>
</evidence>
<feature type="region of interest" description="Disordered" evidence="1">
    <location>
        <begin position="38"/>
        <end position="64"/>
    </location>
</feature>